<keyword evidence="9" id="KW-0012">Acyltransferase</keyword>
<evidence type="ECO:0000256" key="7">
    <source>
        <dbReference type="SAM" id="Phobius"/>
    </source>
</evidence>
<dbReference type="Pfam" id="PF01757">
    <property type="entry name" value="Acyl_transf_3"/>
    <property type="match status" value="1"/>
</dbReference>
<feature type="transmembrane region" description="Helical" evidence="7">
    <location>
        <begin position="39"/>
        <end position="61"/>
    </location>
</feature>
<proteinExistence type="inferred from homology"/>
<feature type="transmembrane region" description="Helical" evidence="7">
    <location>
        <begin position="311"/>
        <end position="332"/>
    </location>
</feature>
<evidence type="ECO:0000256" key="2">
    <source>
        <dbReference type="ARBA" id="ARBA00007400"/>
    </source>
</evidence>
<dbReference type="Proteomes" id="UP000295132">
    <property type="component" value="Unassembled WGS sequence"/>
</dbReference>
<evidence type="ECO:0000313" key="10">
    <source>
        <dbReference type="Proteomes" id="UP000295132"/>
    </source>
</evidence>
<dbReference type="PANTHER" id="PTHR40074:SF2">
    <property type="entry name" value="O-ACETYLTRANSFERASE WECH"/>
    <property type="match status" value="1"/>
</dbReference>
<dbReference type="AlphaFoldDB" id="A0A4R5VQY4"/>
<evidence type="ECO:0000256" key="3">
    <source>
        <dbReference type="ARBA" id="ARBA00022475"/>
    </source>
</evidence>
<keyword evidence="6 7" id="KW-0472">Membrane</keyword>
<feature type="transmembrane region" description="Helical" evidence="7">
    <location>
        <begin position="217"/>
        <end position="235"/>
    </location>
</feature>
<dbReference type="PANTHER" id="PTHR40074">
    <property type="entry name" value="O-ACETYLTRANSFERASE WECH"/>
    <property type="match status" value="1"/>
</dbReference>
<feature type="transmembrane region" description="Helical" evidence="7">
    <location>
        <begin position="247"/>
        <end position="265"/>
    </location>
</feature>
<comment type="caution">
    <text evidence="9">The sequence shown here is derived from an EMBL/GenBank/DDBJ whole genome shotgun (WGS) entry which is preliminary data.</text>
</comment>
<name>A0A4R5VQY4_9BACI</name>
<comment type="subcellular location">
    <subcellularLocation>
        <location evidence="1">Cell membrane</location>
        <topology evidence="1">Multi-pass membrane protein</topology>
    </subcellularLocation>
</comment>
<dbReference type="EMBL" id="SMYO01000006">
    <property type="protein sequence ID" value="TDK60993.1"/>
    <property type="molecule type" value="Genomic_DNA"/>
</dbReference>
<evidence type="ECO:0000259" key="8">
    <source>
        <dbReference type="Pfam" id="PF01757"/>
    </source>
</evidence>
<dbReference type="InterPro" id="IPR002656">
    <property type="entry name" value="Acyl_transf_3_dom"/>
</dbReference>
<feature type="transmembrane region" description="Helical" evidence="7">
    <location>
        <begin position="73"/>
        <end position="91"/>
    </location>
</feature>
<sequence length="343" mass="40222">MTMERNYAIDFIKFFAIAAVVVIHTFPSDHELGYFILDNFSRFAVPFFFAASGYLFGLKIINNPKSIEYFKKYVIKILKIYFSWLLFYVLYDVFQIYIDKGYHSHELEKYIENLTPLNLLYYGEGTSGYQLWFVISLAWSIALLYLFYRLKKIRILLILSLCLNIVGLFGQGYSQFLEIPIDSTRDALFIGLFYTTIGFWFASASPFQQSKKVEIKTYLFFFFLFFALQLSEGYWLEKVLSAKHGEYFFSTILLTIFLFLFTIKNQQVGKGMLITKIGGNALGIYTIHVLFIDIDDFIFHKFGIGNMTHDLTLNLIDAFLVFSMSYITYNFIQYTKTRQLFGK</sequence>
<keyword evidence="9" id="KW-0808">Transferase</keyword>
<gene>
    <name evidence="9" type="ORF">E2K98_14910</name>
</gene>
<feature type="transmembrane region" description="Helical" evidence="7">
    <location>
        <begin position="277"/>
        <end position="299"/>
    </location>
</feature>
<feature type="transmembrane region" description="Helical" evidence="7">
    <location>
        <begin position="155"/>
        <end position="175"/>
    </location>
</feature>
<feature type="transmembrane region" description="Helical" evidence="7">
    <location>
        <begin position="187"/>
        <end position="205"/>
    </location>
</feature>
<evidence type="ECO:0000256" key="6">
    <source>
        <dbReference type="ARBA" id="ARBA00023136"/>
    </source>
</evidence>
<keyword evidence="3" id="KW-1003">Cell membrane</keyword>
<feature type="transmembrane region" description="Helical" evidence="7">
    <location>
        <begin position="7"/>
        <end position="27"/>
    </location>
</feature>
<evidence type="ECO:0000256" key="5">
    <source>
        <dbReference type="ARBA" id="ARBA00022989"/>
    </source>
</evidence>
<accession>A0A4R5VQY4</accession>
<feature type="domain" description="Acyltransferase 3" evidence="8">
    <location>
        <begin position="6"/>
        <end position="301"/>
    </location>
</feature>
<evidence type="ECO:0000313" key="9">
    <source>
        <dbReference type="EMBL" id="TDK60993.1"/>
    </source>
</evidence>
<evidence type="ECO:0000256" key="4">
    <source>
        <dbReference type="ARBA" id="ARBA00022692"/>
    </source>
</evidence>
<comment type="similarity">
    <text evidence="2">Belongs to the acyltransferase 3 family.</text>
</comment>
<organism evidence="9 10">
    <name type="scientific">Bacillus salipaludis</name>
    <dbReference type="NCBI Taxonomy" id="2547811"/>
    <lineage>
        <taxon>Bacteria</taxon>
        <taxon>Bacillati</taxon>
        <taxon>Bacillota</taxon>
        <taxon>Bacilli</taxon>
        <taxon>Bacillales</taxon>
        <taxon>Bacillaceae</taxon>
        <taxon>Bacillus</taxon>
    </lineage>
</organism>
<dbReference type="GO" id="GO:0016413">
    <property type="term" value="F:O-acetyltransferase activity"/>
    <property type="evidence" value="ECO:0007669"/>
    <property type="project" value="TreeGrafter"/>
</dbReference>
<feature type="transmembrane region" description="Helical" evidence="7">
    <location>
        <begin position="129"/>
        <end position="148"/>
    </location>
</feature>
<protein>
    <submittedName>
        <fullName evidence="9">Acyltransferase</fullName>
    </submittedName>
</protein>
<reference evidence="9 10" key="1">
    <citation type="submission" date="2019-03" db="EMBL/GenBank/DDBJ databases">
        <title>Bacillus niacini sp. nov. a Nicotinate-Metabolizing Mesophile Isolated from Soil.</title>
        <authorList>
            <person name="Zhang G."/>
        </authorList>
    </citation>
    <scope>NUCLEOTIDE SEQUENCE [LARGE SCALE GENOMIC DNA]</scope>
    <source>
        <strain evidence="9 10">WN066</strain>
    </source>
</reference>
<evidence type="ECO:0000256" key="1">
    <source>
        <dbReference type="ARBA" id="ARBA00004651"/>
    </source>
</evidence>
<dbReference type="GO" id="GO:0005886">
    <property type="term" value="C:plasma membrane"/>
    <property type="evidence" value="ECO:0007669"/>
    <property type="project" value="UniProtKB-SubCell"/>
</dbReference>
<keyword evidence="4 7" id="KW-0812">Transmembrane</keyword>
<keyword evidence="5 7" id="KW-1133">Transmembrane helix</keyword>
<dbReference type="GO" id="GO:0009246">
    <property type="term" value="P:enterobacterial common antigen biosynthetic process"/>
    <property type="evidence" value="ECO:0007669"/>
    <property type="project" value="TreeGrafter"/>
</dbReference>